<keyword evidence="2" id="KW-0732">Signal</keyword>
<accession>A0A4P8XPP3</accession>
<comment type="subcellular location">
    <subcellularLocation>
        <location evidence="1">Cell envelope</location>
    </subcellularLocation>
</comment>
<feature type="domain" description="SLH" evidence="3">
    <location>
        <begin position="128"/>
        <end position="188"/>
    </location>
</feature>
<protein>
    <submittedName>
        <fullName evidence="4">Cell wall/surface repeat protein</fullName>
    </submittedName>
</protein>
<name>A0A4P8XPP3_9BACL</name>
<dbReference type="Gene3D" id="2.60.40.4270">
    <property type="entry name" value="Listeria-Bacteroides repeat domain"/>
    <property type="match status" value="3"/>
</dbReference>
<dbReference type="OrthoDB" id="663332at2"/>
<evidence type="ECO:0000256" key="2">
    <source>
        <dbReference type="SAM" id="SignalP"/>
    </source>
</evidence>
<feature type="signal peptide" evidence="2">
    <location>
        <begin position="1"/>
        <end position="28"/>
    </location>
</feature>
<feature type="chain" id="PRO_5039208878" evidence="2">
    <location>
        <begin position="29"/>
        <end position="2380"/>
    </location>
</feature>
<keyword evidence="5" id="KW-1185">Reference proteome</keyword>
<dbReference type="InterPro" id="IPR001119">
    <property type="entry name" value="SLH_dom"/>
</dbReference>
<dbReference type="RefSeq" id="WP_138227479.1">
    <property type="nucleotide sequence ID" value="NZ_CP040396.1"/>
</dbReference>
<feature type="domain" description="SLH" evidence="3">
    <location>
        <begin position="192"/>
        <end position="255"/>
    </location>
</feature>
<dbReference type="KEGG" id="palo:E6C60_4131"/>
<sequence length="2380" mass="254052">MKTWYTRYISLLLLICMTVSLLPAEAMSASIGTVNSSGSAQGVPEPHINWHDVSLAPSSLSSEIKPSFQDVKAADWYYPAVQYVQQHGIFSGTGNGNFTPQGTMTRAMYITVLGRIAGVDISGYTAPVFEDVPPDSWYGPYVAWAVEKEITTGTGGGRFSPEGIVSREQIAVLTLRYFETVNVHYEKNGRIETKPKDIAAISPWAVDAVIKLWQAGVLKGDTQGRFNPKAKATRAEAAVLSMTSHEVILAFKEQEEAAAPPAVPEAPAIPAAPSPIVESPGNPGGGSPSASTYIISFETNGGTAIQSLSYAAGAPVSQLPVPVKAGAIFQGWFKDAALTQLLRDGEPVTGSMMLYAKYIDSVHEAVQSIPSVTVLDQSPRFTLGIQEATGSLTAEQVRAGMTFEAPANPGFAGIQVTGSQGTFTAAAQEGAFEEGNTYQVTLTDDKLSFTGQDPSTRVYVFSISKQEVAQLPLNPKLIYVPASEVQGMSREGTPMSLHSVPVMRASVTNGGAALSAADVTNGTFNYAGSMSIDVGDTVSIYEGTRPDQRTVNTTEADNGEVAYVEITAKNGTTYTYTSADAEEVLLKPDVLPVSSASDIDGDPDNNSITVDHAALNFQDSKYAPLGLSELTTVQEGDYIAFYEGEFGSQSSSAGYARITSVTSAGSEDIITYTEVTSEDIASALDFYQKQRIDGDELLEDAQEERLEAQIKQQAIESGFVQEAADYLSTMALQTDGFKQRYDERSIAASKGSDIEVSVENLTVVPSIGTKLKHFPGHTGASVTLQVQCDIIIDTDEGNDDSFIIHMTSTFEEEIRFELGINGDTQVKWYWFIPIIQDYTITANLDAYTYTGINITAEMGTIEKDKGPDWSQASDITNIAQQMQALMDGVQMKETLNASTLKQMYQELLQNETEWVPLLSQELLQQKKRICYGVIEIEFTVNFVISLNPNITLGSDFGYKSAKRYSVTVRVLSRTGASNTVSLSGDGEYHIKLYVLGTLGLRAGIQMQLKAGLFSVDLNSVGFEVEAGPYLKLMGYFYYQLVYTAAAGTQTQSAGAMYMEIGIYLESIFAAQLGNGALSAQVPLYSNEWPLYSAGSQLSVDDFVYVQEDTPVIQMVKRLESESLPSRLFTMSAMDLKSGEVIEKVYDASQFTIEMTNPEFKYDAAKNVITVTTNKGATHGEMVLTWKQAPLAFTSAPIKRVVELSWINNDYTKFLQFYPGNGDSSLLLRGQYNEKIVPPAPPVRAGYTFKGWYTEDGKEFIVPDRMPENPEWLYAKWEPRTDTPYKVEHYLIDPNTNEASLAATENLKGTSGTELRISSNKYQSEGYLSGYVGGVYIKGDGSTVAKIYYERHYATLTFSLGYRDSRGNELFTRSITARNGKNISTQIPGAFRAGYTFTGWSSAVPAVMPTKDMTFTATWRENEDTPYKVVHLLQDLPILSANAAGQVSYTDALTYSVAESNSFKGTTNAAIQAAPKSFDGFTYDSSAPNTLTASTINGDGSSVLRLYYKRNRYQVTFDGNGGALSSYPSMIPHGASIRTPSAYRQYAQFEGWSPEIPAVMPMRDMTFQAVWTFADGLYLAYHSKETLQGGAYEPLDNPEKLYAQAGSTVTAAPKEYVGFTYDTSVPESVSSGTVNLDSTNPLRLKLYYKRNSYNLTFDANGGTGGSVIPVKYGASILASDIPRPVVTREGYLFRGWIHPDPPAIMPAQDVTFIADWSLAAQVATADINNTAPAIGDTLAVTVRMSDSSSPDGQVIYQWQVETAVGSGVYQNAVGSGSTAASYTVTAAESHKRLRVVVTGVGQAVGEQISAATEPVLVLVTGVTTDHVQPAAGEAVTALVTMNDGQPAGGRISYQWQVETTAGSGSYTAAAGTGNESPVYTAAADDVGKKLRVVVSGVSPVAGSHTSTATRAVAAKVSRVTIDNTTPSLGDILTADVVMSDSSIAGSQVSYQWEVETTAGSSIYQQAHGAGSNTASYTVAAADSGKRLQVTVRGVDPAIGTETAVTSAVTVRVLGAVIQPSDPWVGTTIHADVTMADGLPAGSRAAYQWQVETAPGSGVYQDASGQGSSTSAYMVAAADGGKRLQVVVTGIHPGVGTVISAATNAATTSPADEFISNAKAAGLTSITKLSSTETVVASDHSLSASLRVPAGITMNVNGNLRVLAGTTLAIDGTVHVYGNLGELRNSGTVLVESSGTVVINSGVSNSGTWTNNGTIQIPAGQGGTMRSEYSSTLNGSGRMDVSGRLEFDFANVNLTGPVEFTSSALHVVNGFSVISKDPSYLTLSTGAGVTLTYVNGVAEYTLNGNATVMVNFSIKPDQKYLIASTSALRIVSGRTLTIDAGALMVNQGTLTNDGTITNHGTLNSTQGTIVNNGSINGNTPET</sequence>
<dbReference type="Pfam" id="PF09479">
    <property type="entry name" value="Flg_new"/>
    <property type="match status" value="4"/>
</dbReference>
<feature type="domain" description="SLH" evidence="3">
    <location>
        <begin position="64"/>
        <end position="127"/>
    </location>
</feature>
<dbReference type="Pfam" id="PF00395">
    <property type="entry name" value="SLH"/>
    <property type="match status" value="3"/>
</dbReference>
<dbReference type="Gene3D" id="2.60.40.2700">
    <property type="match status" value="4"/>
</dbReference>
<dbReference type="PROSITE" id="PS51272">
    <property type="entry name" value="SLH"/>
    <property type="match status" value="3"/>
</dbReference>
<organism evidence="4 5">
    <name type="scientific">Paenibacillus algicola</name>
    <dbReference type="NCBI Taxonomy" id="2565926"/>
    <lineage>
        <taxon>Bacteria</taxon>
        <taxon>Bacillati</taxon>
        <taxon>Bacillota</taxon>
        <taxon>Bacilli</taxon>
        <taxon>Bacillales</taxon>
        <taxon>Paenibacillaceae</taxon>
        <taxon>Paenibacillus</taxon>
    </lineage>
</organism>
<evidence type="ECO:0000313" key="5">
    <source>
        <dbReference type="Proteomes" id="UP000300879"/>
    </source>
</evidence>
<evidence type="ECO:0000256" key="1">
    <source>
        <dbReference type="ARBA" id="ARBA00004196"/>
    </source>
</evidence>
<dbReference type="Proteomes" id="UP000300879">
    <property type="component" value="Chromosome"/>
</dbReference>
<reference evidence="4 5" key="1">
    <citation type="submission" date="2019-05" db="EMBL/GenBank/DDBJ databases">
        <authorList>
            <person name="Chen C."/>
        </authorList>
    </citation>
    <scope>NUCLEOTIDE SEQUENCE [LARGE SCALE GENOMIC DNA]</scope>
    <source>
        <strain evidence="4 5">HB172198</strain>
    </source>
</reference>
<dbReference type="InterPro" id="IPR013378">
    <property type="entry name" value="InlB-like_B-rpt"/>
</dbReference>
<evidence type="ECO:0000313" key="4">
    <source>
        <dbReference type="EMBL" id="QCT04836.1"/>
    </source>
</evidence>
<dbReference type="EMBL" id="CP040396">
    <property type="protein sequence ID" value="QCT04836.1"/>
    <property type="molecule type" value="Genomic_DNA"/>
</dbReference>
<dbReference type="InterPro" id="IPR051465">
    <property type="entry name" value="Cell_Envelope_Struct_Comp"/>
</dbReference>
<dbReference type="NCBIfam" id="TIGR02543">
    <property type="entry name" value="List_Bact_rpt"/>
    <property type="match status" value="1"/>
</dbReference>
<gene>
    <name evidence="4" type="ORF">E6C60_4131</name>
</gene>
<dbReference type="PANTHER" id="PTHR43308">
    <property type="entry name" value="OUTER MEMBRANE PROTEIN ALPHA-RELATED"/>
    <property type="match status" value="1"/>
</dbReference>
<dbReference type="GO" id="GO:0030313">
    <property type="term" value="C:cell envelope"/>
    <property type="evidence" value="ECO:0007669"/>
    <property type="project" value="UniProtKB-SubCell"/>
</dbReference>
<evidence type="ECO:0000259" key="3">
    <source>
        <dbReference type="PROSITE" id="PS51272"/>
    </source>
</evidence>
<dbReference type="InterPro" id="IPR042229">
    <property type="entry name" value="Listeria/Bacterioides_rpt_sf"/>
</dbReference>
<proteinExistence type="predicted"/>